<sequence>MAYGTAARDYLARARAALQTGTPQALFYAAYELRCCIEARQAEYTEALLAYEGTKIRPWKLGETNQRIKSKSYNATIARMRFKFPDGTTFTTYHTPVPDQLVEFAERSLNHLLHCQPLFREDEDPWWQKTRDQLLRGYRMCWLACEGDSLVPPLWDARTKKVHPGRIEVREHNGPLIDAIQRYVGERFRVEVSYPDQPPPEWVCDL</sequence>
<dbReference type="AlphaFoldDB" id="A0A6I4IY01"/>
<organism evidence="1 2">
    <name type="scientific">Sphingomonas horti</name>
    <dbReference type="NCBI Taxonomy" id="2682842"/>
    <lineage>
        <taxon>Bacteria</taxon>
        <taxon>Pseudomonadati</taxon>
        <taxon>Pseudomonadota</taxon>
        <taxon>Alphaproteobacteria</taxon>
        <taxon>Sphingomonadales</taxon>
        <taxon>Sphingomonadaceae</taxon>
        <taxon>Sphingomonas</taxon>
    </lineage>
</organism>
<dbReference type="RefSeq" id="WP_157025644.1">
    <property type="nucleotide sequence ID" value="NZ_WQMS01000001.1"/>
</dbReference>
<name>A0A6I4IY01_9SPHN</name>
<dbReference type="EMBL" id="WQMS01000001">
    <property type="protein sequence ID" value="MVO76813.1"/>
    <property type="molecule type" value="Genomic_DNA"/>
</dbReference>
<evidence type="ECO:0000313" key="1">
    <source>
        <dbReference type="EMBL" id="MVO76813.1"/>
    </source>
</evidence>
<proteinExistence type="predicted"/>
<reference evidence="1 2" key="1">
    <citation type="submission" date="2019-12" db="EMBL/GenBank/DDBJ databases">
        <authorList>
            <person name="Huq M.A."/>
        </authorList>
    </citation>
    <scope>NUCLEOTIDE SEQUENCE [LARGE SCALE GENOMIC DNA]</scope>
    <source>
        <strain evidence="1 2">MAH-20</strain>
    </source>
</reference>
<dbReference type="Proteomes" id="UP000441389">
    <property type="component" value="Unassembled WGS sequence"/>
</dbReference>
<protein>
    <submittedName>
        <fullName evidence="1">Uncharacterized protein</fullName>
    </submittedName>
</protein>
<accession>A0A6I4IY01</accession>
<gene>
    <name evidence="1" type="ORF">GON01_02510</name>
</gene>
<evidence type="ECO:0000313" key="2">
    <source>
        <dbReference type="Proteomes" id="UP000441389"/>
    </source>
</evidence>
<keyword evidence="2" id="KW-1185">Reference proteome</keyword>
<comment type="caution">
    <text evidence="1">The sequence shown here is derived from an EMBL/GenBank/DDBJ whole genome shotgun (WGS) entry which is preliminary data.</text>
</comment>